<sequence>MRSKAEMLADLRVMVREMLEARAAGGLNPRIARTQGQVDGYMRALLDQGTATRMEILNIVSDERARVSGPATREIVTLDDDHAEAARSIAAA</sequence>
<proteinExistence type="predicted"/>
<protein>
    <submittedName>
        <fullName evidence="1">Uncharacterized protein</fullName>
    </submittedName>
</protein>
<evidence type="ECO:0000313" key="1">
    <source>
        <dbReference type="EMBL" id="EYF01616.1"/>
    </source>
</evidence>
<organism evidence="1 2">
    <name type="scientific">Chondromyces apiculatus DSM 436</name>
    <dbReference type="NCBI Taxonomy" id="1192034"/>
    <lineage>
        <taxon>Bacteria</taxon>
        <taxon>Pseudomonadati</taxon>
        <taxon>Myxococcota</taxon>
        <taxon>Polyangia</taxon>
        <taxon>Polyangiales</taxon>
        <taxon>Polyangiaceae</taxon>
        <taxon>Chondromyces</taxon>
    </lineage>
</organism>
<dbReference type="AlphaFoldDB" id="A0A017SZA1"/>
<dbReference type="Proteomes" id="UP000019678">
    <property type="component" value="Unassembled WGS sequence"/>
</dbReference>
<evidence type="ECO:0000313" key="2">
    <source>
        <dbReference type="Proteomes" id="UP000019678"/>
    </source>
</evidence>
<dbReference type="OrthoDB" id="5520051at2"/>
<accession>A0A017SZA1</accession>
<gene>
    <name evidence="1" type="ORF">CAP_7935</name>
</gene>
<comment type="caution">
    <text evidence="1">The sequence shown here is derived from an EMBL/GenBank/DDBJ whole genome shotgun (WGS) entry which is preliminary data.</text>
</comment>
<name>A0A017SZA1_9BACT</name>
<keyword evidence="2" id="KW-1185">Reference proteome</keyword>
<reference evidence="1 2" key="1">
    <citation type="submission" date="2013-05" db="EMBL/GenBank/DDBJ databases">
        <title>Genome assembly of Chondromyces apiculatus DSM 436.</title>
        <authorList>
            <person name="Sharma G."/>
            <person name="Khatri I."/>
            <person name="Kaur C."/>
            <person name="Mayilraj S."/>
            <person name="Subramanian S."/>
        </authorList>
    </citation>
    <scope>NUCLEOTIDE SEQUENCE [LARGE SCALE GENOMIC DNA]</scope>
    <source>
        <strain evidence="1 2">DSM 436</strain>
    </source>
</reference>
<dbReference type="EMBL" id="ASRX01000075">
    <property type="protein sequence ID" value="EYF01616.1"/>
    <property type="molecule type" value="Genomic_DNA"/>
</dbReference>
<dbReference type="RefSeq" id="WP_044249015.1">
    <property type="nucleotide sequence ID" value="NZ_ASRX01000075.1"/>
</dbReference>